<proteinExistence type="predicted"/>
<feature type="domain" description="MULE transposase" evidence="1">
    <location>
        <begin position="308"/>
        <end position="364"/>
    </location>
</feature>
<evidence type="ECO:0000259" key="1">
    <source>
        <dbReference type="Pfam" id="PF10551"/>
    </source>
</evidence>
<reference evidence="2 3" key="1">
    <citation type="journal article" date="2022" name="Nat. Genet.">
        <title>Improved pea reference genome and pan-genome highlight genomic features and evolutionary characteristics.</title>
        <authorList>
            <person name="Yang T."/>
            <person name="Liu R."/>
            <person name="Luo Y."/>
            <person name="Hu S."/>
            <person name="Wang D."/>
            <person name="Wang C."/>
            <person name="Pandey M.K."/>
            <person name="Ge S."/>
            <person name="Xu Q."/>
            <person name="Li N."/>
            <person name="Li G."/>
            <person name="Huang Y."/>
            <person name="Saxena R.K."/>
            <person name="Ji Y."/>
            <person name="Li M."/>
            <person name="Yan X."/>
            <person name="He Y."/>
            <person name="Liu Y."/>
            <person name="Wang X."/>
            <person name="Xiang C."/>
            <person name="Varshney R.K."/>
            <person name="Ding H."/>
            <person name="Gao S."/>
            <person name="Zong X."/>
        </authorList>
    </citation>
    <scope>NUCLEOTIDE SEQUENCE [LARGE SCALE GENOMIC DNA]</scope>
    <source>
        <strain evidence="2 3">cv. Zhongwan 6</strain>
    </source>
</reference>
<accession>A0A9D5B5C5</accession>
<dbReference type="EMBL" id="JAMSHJ010000003">
    <property type="protein sequence ID" value="KAI5430014.1"/>
    <property type="molecule type" value="Genomic_DNA"/>
</dbReference>
<comment type="caution">
    <text evidence="2">The sequence shown here is derived from an EMBL/GenBank/DDBJ whole genome shotgun (WGS) entry which is preliminary data.</text>
</comment>
<dbReference type="AlphaFoldDB" id="A0A9D5B5C5"/>
<dbReference type="Gramene" id="Psat03G0455000-T1">
    <property type="protein sequence ID" value="KAI5430014.1"/>
    <property type="gene ID" value="KIW84_034550"/>
</dbReference>
<gene>
    <name evidence="2" type="ORF">KIW84_034550</name>
</gene>
<dbReference type="PANTHER" id="PTHR47718:SF15">
    <property type="entry name" value="PROTEIN FAR1-RELATED SEQUENCE 5-LIKE"/>
    <property type="match status" value="1"/>
</dbReference>
<name>A0A9D5B5C5_PEA</name>
<organism evidence="2 3">
    <name type="scientific">Pisum sativum</name>
    <name type="common">Garden pea</name>
    <name type="synonym">Lathyrus oleraceus</name>
    <dbReference type="NCBI Taxonomy" id="3888"/>
    <lineage>
        <taxon>Eukaryota</taxon>
        <taxon>Viridiplantae</taxon>
        <taxon>Streptophyta</taxon>
        <taxon>Embryophyta</taxon>
        <taxon>Tracheophyta</taxon>
        <taxon>Spermatophyta</taxon>
        <taxon>Magnoliopsida</taxon>
        <taxon>eudicotyledons</taxon>
        <taxon>Gunneridae</taxon>
        <taxon>Pentapetalae</taxon>
        <taxon>rosids</taxon>
        <taxon>fabids</taxon>
        <taxon>Fabales</taxon>
        <taxon>Fabaceae</taxon>
        <taxon>Papilionoideae</taxon>
        <taxon>50 kb inversion clade</taxon>
        <taxon>NPAAA clade</taxon>
        <taxon>Hologalegina</taxon>
        <taxon>IRL clade</taxon>
        <taxon>Fabeae</taxon>
        <taxon>Lathyrus</taxon>
    </lineage>
</organism>
<dbReference type="InterPro" id="IPR018289">
    <property type="entry name" value="MULE_transposase_dom"/>
</dbReference>
<dbReference type="PANTHER" id="PTHR47718">
    <property type="entry name" value="OS01G0519700 PROTEIN"/>
    <property type="match status" value="1"/>
</dbReference>
<evidence type="ECO:0000313" key="3">
    <source>
        <dbReference type="Proteomes" id="UP001058974"/>
    </source>
</evidence>
<keyword evidence="3" id="KW-1185">Reference proteome</keyword>
<dbReference type="Proteomes" id="UP001058974">
    <property type="component" value="Chromosome 3"/>
</dbReference>
<evidence type="ECO:0000313" key="2">
    <source>
        <dbReference type="EMBL" id="KAI5430014.1"/>
    </source>
</evidence>
<dbReference type="Pfam" id="PF10551">
    <property type="entry name" value="MULE"/>
    <property type="match status" value="1"/>
</dbReference>
<protein>
    <recommendedName>
        <fullName evidence="1">MULE transposase domain-containing protein</fullName>
    </recommendedName>
</protein>
<sequence length="556" mass="63666">MISSFLISSGSEALFVNHRDIESKLDGGDVDGHEVMQANYLFISDGCLNIFEYDNTIVDEDSEFEEVEYGDKEVDEDGEFDGGEYHDEDADESLVVDDVDDIAKMDMFNLQNDDVSKLKFESLEIAYKCYCWFAKMNVLRQDRVKQHKHGPKHETRCGCGAKFWVHIDIISHRWYVTVYSFEHNHEMLKEKHCMLLATNRKLSQSDKIQIKNFGNAGIKVTQMIGAFANVVGGYDKVGFLKKDVHNQILRQRKEMSSDAKGDVRYLIYLCVKDPLMFVTHMVGADKTMQNLFWSDGESQKNYELFGDVLSFDATYNKNKYRCPFVVFTVVNHHNQTIIFATAIVSNEVEGTYVGLLEQFLVAMKVSKYRDERHGWQVSHCPSNNDFTCRCLRMESIGIPFGHIVDVMVYIDIVEFPKTLVLNRWSLFAKESVNGIYQDGSHYWDSHLVVRHVNLVNLSKEVVDLSYMDVDDYKKYIEYLTTELNRLKSKYDNEDVPENIHVIEELENILNPSCSKSKGYGPSTVGTLGKRRRTQTCGICGAAGHNRRCCATLGADG</sequence>